<protein>
    <submittedName>
        <fullName evidence="1">Uncharacterized protein</fullName>
    </submittedName>
</protein>
<organism evidence="1 2">
    <name type="scientific">Stylosanthes scabra</name>
    <dbReference type="NCBI Taxonomy" id="79078"/>
    <lineage>
        <taxon>Eukaryota</taxon>
        <taxon>Viridiplantae</taxon>
        <taxon>Streptophyta</taxon>
        <taxon>Embryophyta</taxon>
        <taxon>Tracheophyta</taxon>
        <taxon>Spermatophyta</taxon>
        <taxon>Magnoliopsida</taxon>
        <taxon>eudicotyledons</taxon>
        <taxon>Gunneridae</taxon>
        <taxon>Pentapetalae</taxon>
        <taxon>rosids</taxon>
        <taxon>fabids</taxon>
        <taxon>Fabales</taxon>
        <taxon>Fabaceae</taxon>
        <taxon>Papilionoideae</taxon>
        <taxon>50 kb inversion clade</taxon>
        <taxon>dalbergioids sensu lato</taxon>
        <taxon>Dalbergieae</taxon>
        <taxon>Pterocarpus clade</taxon>
        <taxon>Stylosanthes</taxon>
    </lineage>
</organism>
<name>A0ABU6SSN2_9FABA</name>
<dbReference type="PANTHER" id="PTHR48045:SF34">
    <property type="entry name" value="ISOFLAVONE 7-O-GLUCOSYLTRANSFERASE 1-LIKE"/>
    <property type="match status" value="1"/>
</dbReference>
<dbReference type="Proteomes" id="UP001341840">
    <property type="component" value="Unassembled WGS sequence"/>
</dbReference>
<gene>
    <name evidence="1" type="ORF">PIB30_082069</name>
</gene>
<reference evidence="1 2" key="1">
    <citation type="journal article" date="2023" name="Plants (Basel)">
        <title>Bridging the Gap: Combining Genomics and Transcriptomics Approaches to Understand Stylosanthes scabra, an Orphan Legume from the Brazilian Caatinga.</title>
        <authorList>
            <person name="Ferreira-Neto J.R.C."/>
            <person name="da Silva M.D."/>
            <person name="Binneck E."/>
            <person name="de Melo N.F."/>
            <person name="da Silva R.H."/>
            <person name="de Melo A.L.T.M."/>
            <person name="Pandolfi V."/>
            <person name="Bustamante F.O."/>
            <person name="Brasileiro-Vidal A.C."/>
            <person name="Benko-Iseppon A.M."/>
        </authorList>
    </citation>
    <scope>NUCLEOTIDE SEQUENCE [LARGE SCALE GENOMIC DNA]</scope>
    <source>
        <tissue evidence="1">Leaves</tissue>
    </source>
</reference>
<accession>A0ABU6SSN2</accession>
<dbReference type="EMBL" id="JASCZI010061664">
    <property type="protein sequence ID" value="MED6139255.1"/>
    <property type="molecule type" value="Genomic_DNA"/>
</dbReference>
<keyword evidence="2" id="KW-1185">Reference proteome</keyword>
<evidence type="ECO:0000313" key="2">
    <source>
        <dbReference type="Proteomes" id="UP001341840"/>
    </source>
</evidence>
<comment type="caution">
    <text evidence="1">The sequence shown here is derived from an EMBL/GenBank/DDBJ whole genome shotgun (WGS) entry which is preliminary data.</text>
</comment>
<sequence length="98" mass="10924">MITWPLHSDQFYNEKLISEVRGIGVEIGVDEWSSDGYGERKKVVGRVEIEKGVRRLMDGGDEAEGIRRRVEELKKKAREAVQEGDINAIPSGVPSSIA</sequence>
<evidence type="ECO:0000313" key="1">
    <source>
        <dbReference type="EMBL" id="MED6139255.1"/>
    </source>
</evidence>
<dbReference type="Gene3D" id="3.40.50.2000">
    <property type="entry name" value="Glycogen Phosphorylase B"/>
    <property type="match status" value="1"/>
</dbReference>
<proteinExistence type="predicted"/>
<dbReference type="SUPFAM" id="SSF53756">
    <property type="entry name" value="UDP-Glycosyltransferase/glycogen phosphorylase"/>
    <property type="match status" value="1"/>
</dbReference>
<dbReference type="PANTHER" id="PTHR48045">
    <property type="entry name" value="UDP-GLYCOSYLTRANSFERASE 72B1"/>
    <property type="match status" value="1"/>
</dbReference>